<feature type="region of interest" description="Disordered" evidence="1">
    <location>
        <begin position="500"/>
        <end position="523"/>
    </location>
</feature>
<keyword evidence="2" id="KW-0812">Transmembrane</keyword>
<protein>
    <recommendedName>
        <fullName evidence="3">DH domain-containing protein</fullName>
    </recommendedName>
</protein>
<dbReference type="OrthoDB" id="10251809at2759"/>
<dbReference type="GeneID" id="94846678"/>
<dbReference type="Pfam" id="PF24681">
    <property type="entry name" value="Kelch_KLHDC2_KLHL20_DRC7"/>
    <property type="match status" value="1"/>
</dbReference>
<organism evidence="4 5">
    <name type="scientific">Tritrichomonas foetus</name>
    <dbReference type="NCBI Taxonomy" id="1144522"/>
    <lineage>
        <taxon>Eukaryota</taxon>
        <taxon>Metamonada</taxon>
        <taxon>Parabasalia</taxon>
        <taxon>Tritrichomonadida</taxon>
        <taxon>Tritrichomonadidae</taxon>
        <taxon>Tritrichomonas</taxon>
    </lineage>
</organism>
<dbReference type="PROSITE" id="PS00741">
    <property type="entry name" value="DH_1"/>
    <property type="match status" value="1"/>
</dbReference>
<sequence length="759" mass="86257">MNAISENINGRDLRSYLITPVQRMPRYVLFLRDLIKSTPLSHPDAEFLRVAFSDIDEITKKIDKAASIAKKQQELMKLQKGINNFVFLDKQRSLLFQCPLTVNGQKKGDVYLFEDLIIFIQGNSKVIFDSGIQIFPYRPFWPDELSITLDTSDKKYVSEKSYFVTFLNPEDKKAFFDEVAKMQQKLQFRCGPNHLLLEWETPDIQKTMPLITQPSVTLYDDSLMITSAAKKEVFLYRLVLSNGYLFQTVDVKFPVFKLPNVVLSRHNIMYIINNGNLLKFDPRTNKVTQLSVTFTPRYGHSACFWHDSILIFGGKSIQTHQLLNDLIIYNTTKNTMITVGPNETSPPPRWQHCSFVDYDKLYVFSGETVDGITNDMYCYDLDKSEWSPCETIEGLLPRKGGKSIITNHFTVFLGGTEGNKPQIYSLKKRVLLEIENYGNLPNALENFDAIFGEDGSIIIITETNLYRVTTPAVLKKSSSMNKLKASEIDGNDSFMTRRNKIRNRAKKERLKAAGGSLRKKKPQRAISQALFNIEPDNEENPLNDDEILLYGDDEFFDEYGTPRKSPIAKIPGSSQRGSPRSPVRSPTRSGRSPLPIPNSHTRFRSLNLSDEEDEDELSSSSTPSRKRYEHTQLSISPTSQSTERAEETQESSQSVSPLNLGSINDNQGKIDDSIIEEILVEEVVEEEIVQHHVAELEPELQLSPRGYNKIKAKLNLNENLIVEVEPTGNISFLQILATATISAAVTTGAFLLYLRRHRT</sequence>
<proteinExistence type="predicted"/>
<dbReference type="GO" id="GO:0035556">
    <property type="term" value="P:intracellular signal transduction"/>
    <property type="evidence" value="ECO:0007669"/>
    <property type="project" value="InterPro"/>
</dbReference>
<comment type="caution">
    <text evidence="4">The sequence shown here is derived from an EMBL/GenBank/DDBJ whole genome shotgun (WGS) entry which is preliminary data.</text>
</comment>
<dbReference type="RefSeq" id="XP_068348734.1">
    <property type="nucleotide sequence ID" value="XM_068511974.1"/>
</dbReference>
<feature type="compositionally biased region" description="Low complexity" evidence="1">
    <location>
        <begin position="571"/>
        <end position="593"/>
    </location>
</feature>
<dbReference type="PROSITE" id="PS50010">
    <property type="entry name" value="DH_2"/>
    <property type="match status" value="1"/>
</dbReference>
<dbReference type="GO" id="GO:0005085">
    <property type="term" value="F:guanyl-nucleotide exchange factor activity"/>
    <property type="evidence" value="ECO:0007669"/>
    <property type="project" value="InterPro"/>
</dbReference>
<dbReference type="InterPro" id="IPR000219">
    <property type="entry name" value="DH_dom"/>
</dbReference>
<evidence type="ECO:0000256" key="2">
    <source>
        <dbReference type="SAM" id="Phobius"/>
    </source>
</evidence>
<dbReference type="InterPro" id="IPR001331">
    <property type="entry name" value="GDS_CDC24_CS"/>
</dbReference>
<evidence type="ECO:0000259" key="3">
    <source>
        <dbReference type="PROSITE" id="PS50010"/>
    </source>
</evidence>
<evidence type="ECO:0000256" key="1">
    <source>
        <dbReference type="SAM" id="MobiDB-lite"/>
    </source>
</evidence>
<gene>
    <name evidence="4" type="ORF">TRFO_38326</name>
</gene>
<dbReference type="SUPFAM" id="SSF48065">
    <property type="entry name" value="DBL homology domain (DH-domain)"/>
    <property type="match status" value="1"/>
</dbReference>
<keyword evidence="2" id="KW-1133">Transmembrane helix</keyword>
<keyword evidence="5" id="KW-1185">Reference proteome</keyword>
<dbReference type="Pfam" id="PF00621">
    <property type="entry name" value="RhoGEF"/>
    <property type="match status" value="1"/>
</dbReference>
<dbReference type="VEuPathDB" id="TrichDB:TRFO_38326"/>
<dbReference type="EMBL" id="MLAK01001236">
    <property type="protein sequence ID" value="OHS95597.1"/>
    <property type="molecule type" value="Genomic_DNA"/>
</dbReference>
<feature type="region of interest" description="Disordered" evidence="1">
    <location>
        <begin position="560"/>
        <end position="666"/>
    </location>
</feature>
<dbReference type="Proteomes" id="UP000179807">
    <property type="component" value="Unassembled WGS sequence"/>
</dbReference>
<dbReference type="InterPro" id="IPR051092">
    <property type="entry name" value="FYVE_RhoGEF_PH"/>
</dbReference>
<dbReference type="InterPro" id="IPR015915">
    <property type="entry name" value="Kelch-typ_b-propeller"/>
</dbReference>
<dbReference type="PANTHER" id="PTHR12673">
    <property type="entry name" value="FACIOGENITAL DYSPLASIA PROTEIN"/>
    <property type="match status" value="1"/>
</dbReference>
<dbReference type="PANTHER" id="PTHR12673:SF159">
    <property type="entry name" value="LD03170P"/>
    <property type="match status" value="1"/>
</dbReference>
<dbReference type="Gene3D" id="2.120.10.80">
    <property type="entry name" value="Kelch-type beta propeller"/>
    <property type="match status" value="1"/>
</dbReference>
<evidence type="ECO:0000313" key="5">
    <source>
        <dbReference type="Proteomes" id="UP000179807"/>
    </source>
</evidence>
<feature type="compositionally biased region" description="Polar residues" evidence="1">
    <location>
        <begin position="631"/>
        <end position="642"/>
    </location>
</feature>
<feature type="domain" description="DH" evidence="3">
    <location>
        <begin position="1"/>
        <end position="65"/>
    </location>
</feature>
<dbReference type="InterPro" id="IPR035899">
    <property type="entry name" value="DBL_dom_sf"/>
</dbReference>
<accession>A0A1J4JDT0</accession>
<evidence type="ECO:0000313" key="4">
    <source>
        <dbReference type="EMBL" id="OHS95597.1"/>
    </source>
</evidence>
<dbReference type="Gene3D" id="1.20.900.10">
    <property type="entry name" value="Dbl homology (DH) domain"/>
    <property type="match status" value="1"/>
</dbReference>
<reference evidence="4" key="1">
    <citation type="submission" date="2016-10" db="EMBL/GenBank/DDBJ databases">
        <authorList>
            <person name="Benchimol M."/>
            <person name="Almeida L.G."/>
            <person name="Vasconcelos A.T."/>
            <person name="Perreira-Neves A."/>
            <person name="Rosa I.A."/>
            <person name="Tasca T."/>
            <person name="Bogo M.R."/>
            <person name="de Souza W."/>
        </authorList>
    </citation>
    <scope>NUCLEOTIDE SEQUENCE [LARGE SCALE GENOMIC DNA]</scope>
    <source>
        <strain evidence="4">K</strain>
    </source>
</reference>
<feature type="transmembrane region" description="Helical" evidence="2">
    <location>
        <begin position="732"/>
        <end position="754"/>
    </location>
</feature>
<dbReference type="AlphaFoldDB" id="A0A1J4JDT0"/>
<dbReference type="GO" id="GO:0005737">
    <property type="term" value="C:cytoplasm"/>
    <property type="evidence" value="ECO:0007669"/>
    <property type="project" value="TreeGrafter"/>
</dbReference>
<keyword evidence="2" id="KW-0472">Membrane</keyword>
<name>A0A1J4JDT0_9EUKA</name>
<feature type="compositionally biased region" description="Basic residues" evidence="1">
    <location>
        <begin position="500"/>
        <end position="509"/>
    </location>
</feature>
<feature type="compositionally biased region" description="Polar residues" evidence="1">
    <location>
        <begin position="650"/>
        <end position="666"/>
    </location>
</feature>
<dbReference type="SUPFAM" id="SSF117281">
    <property type="entry name" value="Kelch motif"/>
    <property type="match status" value="1"/>
</dbReference>